<dbReference type="Gene3D" id="1.20.120.530">
    <property type="entry name" value="GntR ligand-binding domain-like"/>
    <property type="match status" value="1"/>
</dbReference>
<dbReference type="PRINTS" id="PR00035">
    <property type="entry name" value="HTHGNTR"/>
</dbReference>
<dbReference type="GO" id="GO:0003677">
    <property type="term" value="F:DNA binding"/>
    <property type="evidence" value="ECO:0007669"/>
    <property type="project" value="UniProtKB-KW"/>
</dbReference>
<sequence>MAMDEALGAIRDYIADGKVKPGDKLPSEGRLCEMLGMSRSPVREALRMLEALNVVDIRHGSGVYVKSLGSEELIASLSLVMGLMPLSSLLDMYDLRLIVESSLTERAAARITDDQIDELLRIQMSIEAAVHPDGTSKLDDEFHDLIARVADSPSSRALLGVMRSRSSNYRLYRTERAIEVFRVNNAGHREIINALRRRDPVLAKGAMAAHIDSTRGWLAALKPEAEIKESDSGR</sequence>
<dbReference type="PANTHER" id="PTHR43537">
    <property type="entry name" value="TRANSCRIPTIONAL REGULATOR, GNTR FAMILY"/>
    <property type="match status" value="1"/>
</dbReference>
<dbReference type="Pfam" id="PF00392">
    <property type="entry name" value="GntR"/>
    <property type="match status" value="1"/>
</dbReference>
<dbReference type="InterPro" id="IPR000524">
    <property type="entry name" value="Tscrpt_reg_HTH_GntR"/>
</dbReference>
<dbReference type="Gene3D" id="1.10.10.10">
    <property type="entry name" value="Winged helix-like DNA-binding domain superfamily/Winged helix DNA-binding domain"/>
    <property type="match status" value="1"/>
</dbReference>
<dbReference type="OrthoDB" id="9816161at2"/>
<dbReference type="SUPFAM" id="SSF48008">
    <property type="entry name" value="GntR ligand-binding domain-like"/>
    <property type="match status" value="1"/>
</dbReference>
<comment type="caution">
    <text evidence="5">The sequence shown here is derived from an EMBL/GenBank/DDBJ whole genome shotgun (WGS) entry which is preliminary data.</text>
</comment>
<dbReference type="GO" id="GO:0003700">
    <property type="term" value="F:DNA-binding transcription factor activity"/>
    <property type="evidence" value="ECO:0007669"/>
    <property type="project" value="InterPro"/>
</dbReference>
<keyword evidence="2" id="KW-0238">DNA-binding</keyword>
<keyword evidence="3" id="KW-0804">Transcription</keyword>
<evidence type="ECO:0000259" key="4">
    <source>
        <dbReference type="PROSITE" id="PS50949"/>
    </source>
</evidence>
<keyword evidence="6" id="KW-1185">Reference proteome</keyword>
<gene>
    <name evidence="5" type="ORF">BSCA_1608</name>
</gene>
<name>A0A087DBI1_9BIFI</name>
<accession>A0A087DBI1</accession>
<evidence type="ECO:0000313" key="6">
    <source>
        <dbReference type="Proteomes" id="UP000029033"/>
    </source>
</evidence>
<dbReference type="PROSITE" id="PS50949">
    <property type="entry name" value="HTH_GNTR"/>
    <property type="match status" value="1"/>
</dbReference>
<dbReference type="CDD" id="cd07377">
    <property type="entry name" value="WHTH_GntR"/>
    <property type="match status" value="1"/>
</dbReference>
<dbReference type="Pfam" id="PF07729">
    <property type="entry name" value="FCD"/>
    <property type="match status" value="1"/>
</dbReference>
<reference evidence="5 6" key="1">
    <citation type="submission" date="2014-03" db="EMBL/GenBank/DDBJ databases">
        <title>Genomics of Bifidobacteria.</title>
        <authorList>
            <person name="Ventura M."/>
            <person name="Milani C."/>
            <person name="Lugli G.A."/>
        </authorList>
    </citation>
    <scope>NUCLEOTIDE SEQUENCE [LARGE SCALE GENOMIC DNA]</scope>
    <source>
        <strain evidence="5 6">LMG 21589</strain>
    </source>
</reference>
<keyword evidence="1" id="KW-0805">Transcription regulation</keyword>
<dbReference type="GeneID" id="85164925"/>
<dbReference type="InterPro" id="IPR011711">
    <property type="entry name" value="GntR_C"/>
</dbReference>
<dbReference type="RefSeq" id="WP_033518023.1">
    <property type="nucleotide sequence ID" value="NZ_CAUPKV010000012.1"/>
</dbReference>
<evidence type="ECO:0000256" key="1">
    <source>
        <dbReference type="ARBA" id="ARBA00023015"/>
    </source>
</evidence>
<evidence type="ECO:0000313" key="5">
    <source>
        <dbReference type="EMBL" id="KFI92881.1"/>
    </source>
</evidence>
<dbReference type="eggNOG" id="COG2186">
    <property type="taxonomic scope" value="Bacteria"/>
</dbReference>
<dbReference type="SMART" id="SM00895">
    <property type="entry name" value="FCD"/>
    <property type="match status" value="1"/>
</dbReference>
<evidence type="ECO:0000256" key="3">
    <source>
        <dbReference type="ARBA" id="ARBA00023163"/>
    </source>
</evidence>
<dbReference type="InterPro" id="IPR036388">
    <property type="entry name" value="WH-like_DNA-bd_sf"/>
</dbReference>
<dbReference type="Proteomes" id="UP000029033">
    <property type="component" value="Unassembled WGS sequence"/>
</dbReference>
<dbReference type="SMART" id="SM00345">
    <property type="entry name" value="HTH_GNTR"/>
    <property type="match status" value="1"/>
</dbReference>
<dbReference type="EMBL" id="JGZO01000014">
    <property type="protein sequence ID" value="KFI92881.1"/>
    <property type="molecule type" value="Genomic_DNA"/>
</dbReference>
<dbReference type="STRING" id="158787.BSCA_1608"/>
<protein>
    <submittedName>
        <fullName evidence="5">GntR family transcriptional regulator</fullName>
    </submittedName>
</protein>
<proteinExistence type="predicted"/>
<dbReference type="AlphaFoldDB" id="A0A087DBI1"/>
<dbReference type="SUPFAM" id="SSF46785">
    <property type="entry name" value="Winged helix' DNA-binding domain"/>
    <property type="match status" value="1"/>
</dbReference>
<feature type="domain" description="HTH gntR-type" evidence="4">
    <location>
        <begin position="1"/>
        <end position="68"/>
    </location>
</feature>
<dbReference type="InterPro" id="IPR008920">
    <property type="entry name" value="TF_FadR/GntR_C"/>
</dbReference>
<evidence type="ECO:0000256" key="2">
    <source>
        <dbReference type="ARBA" id="ARBA00023125"/>
    </source>
</evidence>
<dbReference type="InterPro" id="IPR036390">
    <property type="entry name" value="WH_DNA-bd_sf"/>
</dbReference>
<organism evidence="5 6">
    <name type="scientific">Bifidobacterium scardovii</name>
    <dbReference type="NCBI Taxonomy" id="158787"/>
    <lineage>
        <taxon>Bacteria</taxon>
        <taxon>Bacillati</taxon>
        <taxon>Actinomycetota</taxon>
        <taxon>Actinomycetes</taxon>
        <taxon>Bifidobacteriales</taxon>
        <taxon>Bifidobacteriaceae</taxon>
        <taxon>Bifidobacterium</taxon>
    </lineage>
</organism>
<dbReference type="PANTHER" id="PTHR43537:SF5">
    <property type="entry name" value="UXU OPERON TRANSCRIPTIONAL REGULATOR"/>
    <property type="match status" value="1"/>
</dbReference>